<keyword evidence="1" id="KW-0378">Hydrolase</keyword>
<reference evidence="3" key="1">
    <citation type="submission" date="2023-04" db="EMBL/GenBank/DDBJ databases">
        <title>Colletotrichum limetticola genome sequence.</title>
        <authorList>
            <person name="Baroncelli R."/>
        </authorList>
    </citation>
    <scope>NUCLEOTIDE SEQUENCE</scope>
    <source>
        <strain evidence="3">KLA-Anderson</strain>
    </source>
</reference>
<dbReference type="Pfam" id="PF13975">
    <property type="entry name" value="gag-asp_proteas"/>
    <property type="match status" value="1"/>
</dbReference>
<evidence type="ECO:0000313" key="3">
    <source>
        <dbReference type="EMBL" id="KAK0375500.1"/>
    </source>
</evidence>
<evidence type="ECO:0000313" key="4">
    <source>
        <dbReference type="Proteomes" id="UP001169217"/>
    </source>
</evidence>
<feature type="compositionally biased region" description="Basic and acidic residues" evidence="2">
    <location>
        <begin position="382"/>
        <end position="398"/>
    </location>
</feature>
<dbReference type="PROSITE" id="PS00141">
    <property type="entry name" value="ASP_PROTEASE"/>
    <property type="match status" value="1"/>
</dbReference>
<feature type="region of interest" description="Disordered" evidence="2">
    <location>
        <begin position="355"/>
        <end position="417"/>
    </location>
</feature>
<dbReference type="Gene3D" id="2.40.70.10">
    <property type="entry name" value="Acid Proteases"/>
    <property type="match status" value="2"/>
</dbReference>
<evidence type="ECO:0008006" key="5">
    <source>
        <dbReference type="Google" id="ProtNLM"/>
    </source>
</evidence>
<gene>
    <name evidence="3" type="ORF">CLIM01_07156</name>
</gene>
<organism evidence="3 4">
    <name type="scientific">Colletotrichum limetticola</name>
    <dbReference type="NCBI Taxonomy" id="1209924"/>
    <lineage>
        <taxon>Eukaryota</taxon>
        <taxon>Fungi</taxon>
        <taxon>Dikarya</taxon>
        <taxon>Ascomycota</taxon>
        <taxon>Pezizomycotina</taxon>
        <taxon>Sordariomycetes</taxon>
        <taxon>Hypocreomycetidae</taxon>
        <taxon>Glomerellales</taxon>
        <taxon>Glomerellaceae</taxon>
        <taxon>Colletotrichum</taxon>
        <taxon>Colletotrichum acutatum species complex</taxon>
    </lineage>
</organism>
<sequence length="417" mass="46425">MATEVEYFGYYGAWWDQERPWQEHRLTRQEHRVPSTLRTVYVKKRSISNGILVAQGSVDGHPVDAIPDTGAGHSFVSSSFAKRLGYRPPPDQPEQGHDISFCMANGKVIKSIGAINAAWIFACDPRRAWSVSFQIINDFAYDVVLGIDFLNTSDTMSQHWARLTRIPRPSWATKVLFTSSIGSVSQRLDGEVGGLPVQALADSGSESNLVSLSFALDHPEWRKSIDTSDVRLLQFPDGSTETTKGSVWAYWLYKGASLSSGRPNATAFQFHILESCVHDVILGQDALEETDAFSNHAASFLKFWQAPEVVAFNLVIWLPVKRSKELRQAITAEAVDTPNEQASDGHPEALDQQRLDSQYSNSSSQTGIELTVATKYQSPKDGAVRMREELERRAVAERKSRHMPQGPERDAAIAQDE</sequence>
<name>A0ABQ9PVC8_9PEZI</name>
<dbReference type="Proteomes" id="UP001169217">
    <property type="component" value="Unassembled WGS sequence"/>
</dbReference>
<keyword evidence="4" id="KW-1185">Reference proteome</keyword>
<feature type="compositionally biased region" description="Polar residues" evidence="2">
    <location>
        <begin position="355"/>
        <end position="368"/>
    </location>
</feature>
<dbReference type="CDD" id="cd00303">
    <property type="entry name" value="retropepsin_like"/>
    <property type="match status" value="2"/>
</dbReference>
<dbReference type="EMBL" id="JARUPT010000203">
    <property type="protein sequence ID" value="KAK0375500.1"/>
    <property type="molecule type" value="Genomic_DNA"/>
</dbReference>
<proteinExistence type="predicted"/>
<dbReference type="SUPFAM" id="SSF50630">
    <property type="entry name" value="Acid proteases"/>
    <property type="match status" value="1"/>
</dbReference>
<keyword evidence="1" id="KW-0064">Aspartyl protease</keyword>
<dbReference type="InterPro" id="IPR021109">
    <property type="entry name" value="Peptidase_aspartic_dom_sf"/>
</dbReference>
<protein>
    <recommendedName>
        <fullName evidence="5">Peptidase A2 domain-containing protein</fullName>
    </recommendedName>
</protein>
<evidence type="ECO:0000256" key="1">
    <source>
        <dbReference type="ARBA" id="ARBA00022750"/>
    </source>
</evidence>
<evidence type="ECO:0000256" key="2">
    <source>
        <dbReference type="SAM" id="MobiDB-lite"/>
    </source>
</evidence>
<keyword evidence="1" id="KW-0645">Protease</keyword>
<accession>A0ABQ9PVC8</accession>
<comment type="caution">
    <text evidence="3">The sequence shown here is derived from an EMBL/GenBank/DDBJ whole genome shotgun (WGS) entry which is preliminary data.</text>
</comment>
<dbReference type="InterPro" id="IPR001969">
    <property type="entry name" value="Aspartic_peptidase_AS"/>
</dbReference>